<name>A0A2N9G0T6_FAGSY</name>
<feature type="region of interest" description="Disordered" evidence="1">
    <location>
        <begin position="785"/>
        <end position="823"/>
    </location>
</feature>
<feature type="compositionally biased region" description="Acidic residues" evidence="1">
    <location>
        <begin position="705"/>
        <end position="719"/>
    </location>
</feature>
<dbReference type="InterPro" id="IPR044824">
    <property type="entry name" value="MAIN-like"/>
</dbReference>
<gene>
    <name evidence="3" type="ORF">FSB_LOCUS20576</name>
</gene>
<feature type="domain" description="Aminotransferase-like plant mobile" evidence="2">
    <location>
        <begin position="132"/>
        <end position="506"/>
    </location>
</feature>
<protein>
    <recommendedName>
        <fullName evidence="2">Aminotransferase-like plant mobile domain-containing protein</fullName>
    </recommendedName>
</protein>
<reference evidence="3" key="1">
    <citation type="submission" date="2018-02" db="EMBL/GenBank/DDBJ databases">
        <authorList>
            <person name="Cohen D.B."/>
            <person name="Kent A.D."/>
        </authorList>
    </citation>
    <scope>NUCLEOTIDE SEQUENCE</scope>
</reference>
<dbReference type="EMBL" id="OIVN01001330">
    <property type="protein sequence ID" value="SPC92694.1"/>
    <property type="molecule type" value="Genomic_DNA"/>
</dbReference>
<proteinExistence type="predicted"/>
<evidence type="ECO:0000259" key="2">
    <source>
        <dbReference type="Pfam" id="PF10536"/>
    </source>
</evidence>
<dbReference type="AlphaFoldDB" id="A0A2N9G0T6"/>
<feature type="compositionally biased region" description="Polar residues" evidence="1">
    <location>
        <begin position="685"/>
        <end position="701"/>
    </location>
</feature>
<dbReference type="PANTHER" id="PTHR46033:SF80">
    <property type="entry name" value="PROTEIN MAIN-LIKE 2-LIKE"/>
    <property type="match status" value="1"/>
</dbReference>
<sequence length="1244" mass="136271">MASSSRTPAKTRGGSSMDEEHPSPEVAPPLVAPEETESDTHSDFDPVPAGTGSSEEILARPTLDPWYENGKMFPSIPAEVQPPSSGWEWLVKKEDAAANAFDFQCLRASNWEAWVDKELVDETFCGLLEQAGVLQAILISRSLSVYRDTESLRQLVRRWCPSTHTFFFAHGELTITLEDVENHWRLPILGDSNPSEVELSPAEIKAEAVLLDYVGKKNASLGTNAARLTTWSRAFFGEKDPTLRRAAFVVYWLSKCVFDEYPSYAIKPLYFRLAVKISTGTSFPLAAMFLGHFYTQLDLLHANEMSGESCHIVATAFNSSVLQAFLWEHAASCSADGRKPSDSRQKFASLPGAVAARFEFLQTGVPSIYRWVGAKVYDLELIPSLDEEDLVLWRPYGDSHRGYFCDSLMSWFSKIEPQNYALGPEDVRTLSYLSVTSAGWLPVLTHNGLLFTSYCVHRVRRQFGYDQEVPATMETVADALPTINPFIKSRAFAYWSSTIPEVVIPSGERVGICTSGMNQYWRDLMTSMLEFRSSGHESIEHLFPLCKAPSTNPQLFAATNTVTTYSTKQGLGYVVWRSDLSKWMTYSKGHPSSWLEENSNHVSAPEKVASKRGKRITATVSGSKRKKPTASEKSLSKGIVIREPTTSQSRKQHVPKDVLGKKIVRKTRAKRKRSAALPSPILHESPSSNTCSKRHATATTYSEAREDEDSSSSDDDDDVGASVEEVPIAVDEAIISEVAAVEATATAKPVDSVTAATKSASGTAVVSDVTEEGVDAAEVAVEGTAEAPEGAVSASIVDDVGLTQGGSSRSSDRVDSTLLDSTPPSKFYVRRSRRVNIVSSDSERTLSVGAVHLTPRASQSESAGASSMHVIPTLPSIVMDASLGAPSAANTQGDEEDVVTLDHIPDIDAGTATEGVTAAGIIPAVEDPNDNAPLEDMDMADVHDSYDAVLADVQEENAQAAVPELEVTSPAIKNASPTKTEMRTLYGPGENEKPSAELWHRVMRTLYGPGENEKPSAELWHRVMRTLYGPGENEKPSAELWHRKWTHVIAGSENKFAVEDEGDFDAAEAAESASAAIQPPFASLERLGVEISAVPAEILSFFQEFDRVAFLEAIWKKYGNFISNFKLGNFVGGAMLTLLCCVLMQMRNTNLEDVTETKILEWKGVVQELIQEGFLLGFMIDHLREIARDMFGRRLTAELKTLEARVIAVRNAVTAMVPAHWHLTFAMRAAGELCNESALYGLLE</sequence>
<dbReference type="InterPro" id="IPR019557">
    <property type="entry name" value="AminoTfrase-like_pln_mobile"/>
</dbReference>
<dbReference type="Pfam" id="PF10536">
    <property type="entry name" value="PMD"/>
    <property type="match status" value="1"/>
</dbReference>
<feature type="region of interest" description="Disordered" evidence="1">
    <location>
        <begin position="1"/>
        <end position="57"/>
    </location>
</feature>
<evidence type="ECO:0000313" key="3">
    <source>
        <dbReference type="EMBL" id="SPC92694.1"/>
    </source>
</evidence>
<dbReference type="GO" id="GO:0010073">
    <property type="term" value="P:meristem maintenance"/>
    <property type="evidence" value="ECO:0007669"/>
    <property type="project" value="InterPro"/>
</dbReference>
<accession>A0A2N9G0T6</accession>
<dbReference type="PANTHER" id="PTHR46033">
    <property type="entry name" value="PROTEIN MAIN-LIKE 2"/>
    <property type="match status" value="1"/>
</dbReference>
<feature type="region of interest" description="Disordered" evidence="1">
    <location>
        <begin position="590"/>
        <end position="721"/>
    </location>
</feature>
<feature type="compositionally biased region" description="Basic residues" evidence="1">
    <location>
        <begin position="662"/>
        <end position="674"/>
    </location>
</feature>
<organism evidence="3">
    <name type="scientific">Fagus sylvatica</name>
    <name type="common">Beechnut</name>
    <dbReference type="NCBI Taxonomy" id="28930"/>
    <lineage>
        <taxon>Eukaryota</taxon>
        <taxon>Viridiplantae</taxon>
        <taxon>Streptophyta</taxon>
        <taxon>Embryophyta</taxon>
        <taxon>Tracheophyta</taxon>
        <taxon>Spermatophyta</taxon>
        <taxon>Magnoliopsida</taxon>
        <taxon>eudicotyledons</taxon>
        <taxon>Gunneridae</taxon>
        <taxon>Pentapetalae</taxon>
        <taxon>rosids</taxon>
        <taxon>fabids</taxon>
        <taxon>Fagales</taxon>
        <taxon>Fagaceae</taxon>
        <taxon>Fagus</taxon>
    </lineage>
</organism>
<evidence type="ECO:0000256" key="1">
    <source>
        <dbReference type="SAM" id="MobiDB-lite"/>
    </source>
</evidence>